<accession>A0A9W5RFM6</accession>
<keyword evidence="3" id="KW-1185">Reference proteome</keyword>
<dbReference type="Pfam" id="PF09949">
    <property type="entry name" value="APP1_cat"/>
    <property type="match status" value="1"/>
</dbReference>
<dbReference type="PANTHER" id="PTHR28208">
    <property type="entry name" value="PHOSPHATIDATE PHOSPHATASE APP1"/>
    <property type="match status" value="1"/>
</dbReference>
<proteinExistence type="predicted"/>
<evidence type="ECO:0000259" key="1">
    <source>
        <dbReference type="Pfam" id="PF09949"/>
    </source>
</evidence>
<comment type="caution">
    <text evidence="2">The sequence shown here is derived from an EMBL/GenBank/DDBJ whole genome shotgun (WGS) entry which is preliminary data.</text>
</comment>
<feature type="domain" description="Phosphatidate phosphatase APP1 catalytic" evidence="1">
    <location>
        <begin position="169"/>
        <end position="327"/>
    </location>
</feature>
<dbReference type="OrthoDB" id="9789875at2"/>
<dbReference type="AlphaFoldDB" id="A0A9W5RFM6"/>
<organism evidence="2 3">
    <name type="scientific">Gleimia europaea ACS-120-V-Col10b</name>
    <dbReference type="NCBI Taxonomy" id="883069"/>
    <lineage>
        <taxon>Bacteria</taxon>
        <taxon>Bacillati</taxon>
        <taxon>Actinomycetota</taxon>
        <taxon>Actinomycetes</taxon>
        <taxon>Actinomycetales</taxon>
        <taxon>Actinomycetaceae</taxon>
        <taxon>Gleimia</taxon>
    </lineage>
</organism>
<dbReference type="Proteomes" id="UP000014387">
    <property type="component" value="Unassembled WGS sequence"/>
</dbReference>
<dbReference type="InterPro" id="IPR052935">
    <property type="entry name" value="Mg2+_PAP"/>
</dbReference>
<dbReference type="InterPro" id="IPR019236">
    <property type="entry name" value="APP1_cat"/>
</dbReference>
<protein>
    <recommendedName>
        <fullName evidence="1">Phosphatidate phosphatase APP1 catalytic domain-containing protein</fullName>
    </recommendedName>
</protein>
<evidence type="ECO:0000313" key="2">
    <source>
        <dbReference type="EMBL" id="EPD31411.1"/>
    </source>
</evidence>
<dbReference type="PANTHER" id="PTHR28208:SF3">
    <property type="entry name" value="PHOSPHATIDATE PHOSPHATASE APP1"/>
    <property type="match status" value="1"/>
</dbReference>
<sequence>MIAYGGFGNTQRVRIIGRALMAPTYFEEKYEVWANRHGLPSWYQLHSRAASSLPVAFGEVVKDAIGVDEGDDTNTTAHMRGERGWRQFVDAQVPFAPVLVTVGSRKLLVYTDRGGYVDLVVEDHGLEPGWHAATLQALKPDEVARGEKRVRASRPIAVPVRVVSKREQVGLVSDVDDTVMVSWLPRPLVAAKNAFFTYVSSRQAVPGMAELLQAISHMQTSQGRVGTLPVPTVYLSTGAWNVAPSLRRFLFRSNFPTGTPLMTDWGPSQTGWFRSGREHKRSQLRELAEMFPWVKWVLVGDDGQHDPSIYTEFAREHPQNVQAIFIRSLTTTEQVLNHGAPDPRERLDALIEPLDPTIPVVVGEDGFELVHRARALGILR</sequence>
<name>A0A9W5RFM6_9ACTO</name>
<dbReference type="EMBL" id="AGWN01000001">
    <property type="protein sequence ID" value="EPD31411.1"/>
    <property type="molecule type" value="Genomic_DNA"/>
</dbReference>
<reference evidence="2 3" key="1">
    <citation type="submission" date="2013-05" db="EMBL/GenBank/DDBJ databases">
        <title>The Genome Sequence of Actinomyces europaeus ACS-120-V-COL10B.</title>
        <authorList>
            <consortium name="The Broad Institute Genomics Platform"/>
            <person name="Earl A."/>
            <person name="Ward D."/>
            <person name="Feldgarden M."/>
            <person name="Gevers D."/>
            <person name="Saerens B."/>
            <person name="Vaneechoutte M."/>
            <person name="Walker B."/>
            <person name="Young S."/>
            <person name="Zeng Q."/>
            <person name="Gargeya S."/>
            <person name="Fitzgerald M."/>
            <person name="Haas B."/>
            <person name="Abouelleil A."/>
            <person name="Allen A.W."/>
            <person name="Alvarado L."/>
            <person name="Arachchi H.M."/>
            <person name="Berlin A.M."/>
            <person name="Chapman S.B."/>
            <person name="Gainer-Dewar J."/>
            <person name="Goldberg J."/>
            <person name="Griggs A."/>
            <person name="Gujja S."/>
            <person name="Hansen M."/>
            <person name="Howarth C."/>
            <person name="Imamovic A."/>
            <person name="Ireland A."/>
            <person name="Larimer J."/>
            <person name="McCowan C."/>
            <person name="Murphy C."/>
            <person name="Pearson M."/>
            <person name="Poon T.W."/>
            <person name="Priest M."/>
            <person name="Roberts A."/>
            <person name="Saif S."/>
            <person name="Shea T."/>
            <person name="Sisk P."/>
            <person name="Sykes S."/>
            <person name="Wortman J."/>
            <person name="Nusbaum C."/>
            <person name="Birren B."/>
        </authorList>
    </citation>
    <scope>NUCLEOTIDE SEQUENCE [LARGE SCALE GENOMIC DNA]</scope>
    <source>
        <strain evidence="2 3">ACS-120-V-Col10b</strain>
    </source>
</reference>
<gene>
    <name evidence="2" type="ORF">HMPREF9238_01182</name>
</gene>
<dbReference type="GO" id="GO:0008195">
    <property type="term" value="F:phosphatidate phosphatase activity"/>
    <property type="evidence" value="ECO:0007669"/>
    <property type="project" value="InterPro"/>
</dbReference>
<evidence type="ECO:0000313" key="3">
    <source>
        <dbReference type="Proteomes" id="UP000014387"/>
    </source>
</evidence>